<dbReference type="GO" id="GO:0006749">
    <property type="term" value="P:glutathione metabolic process"/>
    <property type="evidence" value="ECO:0007669"/>
    <property type="project" value="TreeGrafter"/>
</dbReference>
<evidence type="ECO:0000259" key="4">
    <source>
        <dbReference type="Pfam" id="PF02538"/>
    </source>
</evidence>
<evidence type="ECO:0000259" key="6">
    <source>
        <dbReference type="Pfam" id="PF19278"/>
    </source>
</evidence>
<dbReference type="OrthoDB" id="9768323at2"/>
<accession>A0A5C5XFN5</accession>
<dbReference type="Pfam" id="PF05378">
    <property type="entry name" value="Hydant_A_N"/>
    <property type="match status" value="1"/>
</dbReference>
<dbReference type="EMBL" id="SJPG01000001">
    <property type="protein sequence ID" value="TWT61926.1"/>
    <property type="molecule type" value="Genomic_DNA"/>
</dbReference>
<sequence length="1283" mass="139173">MSSKSGWKFSIDAGGTFTDLVAQRPDGSIVTHKILSSGAVKGQIQQLADSCLTDKSRIGDPDNVWRGYTFTIKHPTDQPYCSTVVSSSGMTGELQFSVEIPDSLLGSNYELTSDEQAPVIGIRYLLGLDRHAPIPPLDLRLGTTRGTNALLERRGARCGYITTAGFRDALIIGHQDRPRLFDLNIQKPLPLHESVIEIDERISAEGEIIQAIDLNTCSELLLELRDQKIDSIAICLLHAWRNPAHEQQLGSLARELGFTEISLSHEVSPAIGLIARGDTTLVNAYLNPVLRTYLDSIRASLPGSTIKLMSSSGGLVSADHFGGKDSILSGPAGGVVGLAEIARLRGIPKIIGFDMGGTSTDVCRYDGQFHREFETTKAGVRLATPMLAIETVAAGGGSICHFDGVRLQVGPQSAGANPGPCCYGNDGPLTITDMNVITGRVLPQHFPFSLDVAAVRTKLETLCQQIANSTLAQNFTPEKLAEGFLEIANIRMARAIRKVSAARGYDPADHVLVSFGGAGGQHACSIAKELGIQKIVIHPLAGLFSAYGIGCGDQRQIESQSILKLLQEITKSELTNQLLILERTAQKALRDQGVEPNQFDTAEFSLDMRYAGTETPLTISQPEDEDFSQAFRQEFHTRFGYSRPEQPIEVVTARAEVIAKTPRFNSTNTETNHPEMNKTQAIDSQTHNIFINGSWQSAQVYDLHQIPPGLEIIGPAILLEKHSTILIAPAFRAVIDEERLLTITPVEATHSTRNTISPTEKTSPILLELFHNHFASIAEQMGETLRQTAQSVNVKERLDYSCAVFDRTGALIANAPHVPVHLGAMGETVKHLLAEFSAMQPGDAYITNDPYQGGSHLPDVTVVTPMFSGIEKKLQFLVASRAHHAEIGGITPGSMPPFSKTLAEEGVVIRPFRLLSAEADFFEELRSLLSSGKYPSRKVEENLADVRAQLAANQVGVRLLEQLTHEHSTELVNHYVTQIRRTAAEKTRLSLDRLPQEQMTFTDHLDDGSPIKVSITRTSERVTVDFTGTGPVLKSNLNANRAIVTAAVLYVFRCLIDEDIPLNSGVLDMIDIILPECLLNPPGNPDPALCPAVVGGNVETSQRVVDVLLGALQLAAASQGTMNNLTFGDKTFGYYETICGGSGATSQANGCDAVHTHMTNTRLTDVEILEHRYPIRVIQHAIRKNSGGKGKQRGGNGLIRELEFLQPLSATLLAQRRKSYLPFGIQGGGTGQAGQTTWYQSHDDSSEELEGCFAIQVKPGDRLKIETPGGGGWGKSPGEPSQS</sequence>
<dbReference type="EC" id="6.4.1.8" evidence="7"/>
<keyword evidence="8" id="KW-1185">Reference proteome</keyword>
<evidence type="ECO:0000259" key="3">
    <source>
        <dbReference type="Pfam" id="PF01968"/>
    </source>
</evidence>
<dbReference type="InterPro" id="IPR045079">
    <property type="entry name" value="Oxoprolinase-like"/>
</dbReference>
<proteinExistence type="inferred from homology"/>
<keyword evidence="7" id="KW-0436">Ligase</keyword>
<dbReference type="PANTHER" id="PTHR11365">
    <property type="entry name" value="5-OXOPROLINASE RELATED"/>
    <property type="match status" value="1"/>
</dbReference>
<evidence type="ECO:0000256" key="1">
    <source>
        <dbReference type="ARBA" id="ARBA00010403"/>
    </source>
</evidence>
<evidence type="ECO:0000313" key="7">
    <source>
        <dbReference type="EMBL" id="TWT61926.1"/>
    </source>
</evidence>
<name>A0A5C5XFN5_9PLAN</name>
<evidence type="ECO:0000256" key="2">
    <source>
        <dbReference type="SAM" id="MobiDB-lite"/>
    </source>
</evidence>
<dbReference type="InterPro" id="IPR049517">
    <property type="entry name" value="ACX-like_C"/>
</dbReference>
<dbReference type="InterPro" id="IPR008040">
    <property type="entry name" value="Hydant_A_N"/>
</dbReference>
<dbReference type="Pfam" id="PF01968">
    <property type="entry name" value="Hydantoinase_A"/>
    <property type="match status" value="1"/>
</dbReference>
<evidence type="ECO:0000259" key="5">
    <source>
        <dbReference type="Pfam" id="PF05378"/>
    </source>
</evidence>
<dbReference type="InterPro" id="IPR003692">
    <property type="entry name" value="Hydantoinase_B"/>
</dbReference>
<dbReference type="GO" id="GO:0017168">
    <property type="term" value="F:5-oxoprolinase (ATP-hydrolyzing) activity"/>
    <property type="evidence" value="ECO:0007669"/>
    <property type="project" value="TreeGrafter"/>
</dbReference>
<dbReference type="GO" id="GO:0005829">
    <property type="term" value="C:cytosol"/>
    <property type="evidence" value="ECO:0007669"/>
    <property type="project" value="TreeGrafter"/>
</dbReference>
<protein>
    <submittedName>
        <fullName evidence="7">Acetophenone carboxylase gamma subunit</fullName>
        <ecNumber evidence="7">6.4.1.8</ecNumber>
    </submittedName>
</protein>
<dbReference type="RefSeq" id="WP_146503853.1">
    <property type="nucleotide sequence ID" value="NZ_SJPG01000001.1"/>
</dbReference>
<feature type="region of interest" description="Disordered" evidence="2">
    <location>
        <begin position="1260"/>
        <end position="1283"/>
    </location>
</feature>
<comment type="caution">
    <text evidence="7">The sequence shown here is derived from an EMBL/GenBank/DDBJ whole genome shotgun (WGS) entry which is preliminary data.</text>
</comment>
<gene>
    <name evidence="7" type="primary">apc3</name>
    <name evidence="7" type="ORF">Pan54_26630</name>
</gene>
<evidence type="ECO:0000313" key="8">
    <source>
        <dbReference type="Proteomes" id="UP000316095"/>
    </source>
</evidence>
<dbReference type="GO" id="GO:0016874">
    <property type="term" value="F:ligase activity"/>
    <property type="evidence" value="ECO:0007669"/>
    <property type="project" value="UniProtKB-KW"/>
</dbReference>
<reference evidence="7 8" key="1">
    <citation type="submission" date="2019-02" db="EMBL/GenBank/DDBJ databases">
        <title>Deep-cultivation of Planctomycetes and their phenomic and genomic characterization uncovers novel biology.</title>
        <authorList>
            <person name="Wiegand S."/>
            <person name="Jogler M."/>
            <person name="Boedeker C."/>
            <person name="Pinto D."/>
            <person name="Vollmers J."/>
            <person name="Rivas-Marin E."/>
            <person name="Kohn T."/>
            <person name="Peeters S.H."/>
            <person name="Heuer A."/>
            <person name="Rast P."/>
            <person name="Oberbeckmann S."/>
            <person name="Bunk B."/>
            <person name="Jeske O."/>
            <person name="Meyerdierks A."/>
            <person name="Storesund J.E."/>
            <person name="Kallscheuer N."/>
            <person name="Luecker S."/>
            <person name="Lage O.M."/>
            <person name="Pohl T."/>
            <person name="Merkel B.J."/>
            <person name="Hornburger P."/>
            <person name="Mueller R.-W."/>
            <person name="Bruemmer F."/>
            <person name="Labrenz M."/>
            <person name="Spormann A.M."/>
            <person name="Op Den Camp H."/>
            <person name="Overmann J."/>
            <person name="Amann R."/>
            <person name="Jetten M.S.M."/>
            <person name="Mascher T."/>
            <person name="Medema M.H."/>
            <person name="Devos D.P."/>
            <person name="Kaster A.-K."/>
            <person name="Ovreas L."/>
            <person name="Rohde M."/>
            <person name="Galperin M.Y."/>
            <person name="Jogler C."/>
        </authorList>
    </citation>
    <scope>NUCLEOTIDE SEQUENCE [LARGE SCALE GENOMIC DNA]</scope>
    <source>
        <strain evidence="7 8">Pan54</strain>
    </source>
</reference>
<feature type="domain" description="Hydantoinase A/oxoprolinase" evidence="3">
    <location>
        <begin position="276"/>
        <end position="556"/>
    </location>
</feature>
<comment type="similarity">
    <text evidence="1">Belongs to the oxoprolinase family.</text>
</comment>
<feature type="domain" description="Hydantoinase B/oxoprolinase" evidence="4">
    <location>
        <begin position="764"/>
        <end position="1275"/>
    </location>
</feature>
<organism evidence="7 8">
    <name type="scientific">Rubinisphaera italica</name>
    <dbReference type="NCBI Taxonomy" id="2527969"/>
    <lineage>
        <taxon>Bacteria</taxon>
        <taxon>Pseudomonadati</taxon>
        <taxon>Planctomycetota</taxon>
        <taxon>Planctomycetia</taxon>
        <taxon>Planctomycetales</taxon>
        <taxon>Planctomycetaceae</taxon>
        <taxon>Rubinisphaera</taxon>
    </lineage>
</organism>
<feature type="domain" description="Acetophenone carboxylase-like C-terminal" evidence="6">
    <location>
        <begin position="581"/>
        <end position="742"/>
    </location>
</feature>
<dbReference type="Pfam" id="PF02538">
    <property type="entry name" value="Hydantoinase_B"/>
    <property type="match status" value="1"/>
</dbReference>
<feature type="domain" description="Hydantoinase/oxoprolinase N-terminal" evidence="5">
    <location>
        <begin position="110"/>
        <end position="256"/>
    </location>
</feature>
<dbReference type="Pfam" id="PF19278">
    <property type="entry name" value="Hydant_A_C"/>
    <property type="match status" value="1"/>
</dbReference>
<dbReference type="Proteomes" id="UP000316095">
    <property type="component" value="Unassembled WGS sequence"/>
</dbReference>
<dbReference type="PANTHER" id="PTHR11365:SF23">
    <property type="entry name" value="HYPOTHETICAL 5-OXOPROLINASE (EUROFUNG)-RELATED"/>
    <property type="match status" value="1"/>
</dbReference>
<dbReference type="InterPro" id="IPR002821">
    <property type="entry name" value="Hydantoinase_A"/>
</dbReference>